<keyword evidence="2" id="KW-1185">Reference proteome</keyword>
<organism evidence="1 2">
    <name type="scientific">Lipomyces orientalis</name>
    <dbReference type="NCBI Taxonomy" id="1233043"/>
    <lineage>
        <taxon>Eukaryota</taxon>
        <taxon>Fungi</taxon>
        <taxon>Dikarya</taxon>
        <taxon>Ascomycota</taxon>
        <taxon>Saccharomycotina</taxon>
        <taxon>Lipomycetes</taxon>
        <taxon>Lipomycetales</taxon>
        <taxon>Lipomycetaceae</taxon>
        <taxon>Lipomyces</taxon>
    </lineage>
</organism>
<accession>A0ACC3TI24</accession>
<comment type="caution">
    <text evidence="1">The sequence shown here is derived from an EMBL/GenBank/DDBJ whole genome shotgun (WGS) entry which is preliminary data.</text>
</comment>
<gene>
    <name evidence="1" type="ORF">V1517DRAFT_295325</name>
</gene>
<evidence type="ECO:0000313" key="2">
    <source>
        <dbReference type="Proteomes" id="UP001489719"/>
    </source>
</evidence>
<protein>
    <submittedName>
        <fullName evidence="1">Armadillo-type protein</fullName>
    </submittedName>
</protein>
<dbReference type="Proteomes" id="UP001489719">
    <property type="component" value="Unassembled WGS sequence"/>
</dbReference>
<dbReference type="EMBL" id="MU970126">
    <property type="protein sequence ID" value="KAK9320517.1"/>
    <property type="molecule type" value="Genomic_DNA"/>
</dbReference>
<evidence type="ECO:0000313" key="1">
    <source>
        <dbReference type="EMBL" id="KAK9320517.1"/>
    </source>
</evidence>
<reference evidence="2" key="1">
    <citation type="journal article" date="2024" name="Front. Bioeng. Biotechnol.">
        <title>Genome-scale model development and genomic sequencing of the oleaginous clade Lipomyces.</title>
        <authorList>
            <person name="Czajka J.J."/>
            <person name="Han Y."/>
            <person name="Kim J."/>
            <person name="Mondo S.J."/>
            <person name="Hofstad B.A."/>
            <person name="Robles A."/>
            <person name="Haridas S."/>
            <person name="Riley R."/>
            <person name="LaButti K."/>
            <person name="Pangilinan J."/>
            <person name="Andreopoulos W."/>
            <person name="Lipzen A."/>
            <person name="Yan J."/>
            <person name="Wang M."/>
            <person name="Ng V."/>
            <person name="Grigoriev I.V."/>
            <person name="Spatafora J.W."/>
            <person name="Magnuson J.K."/>
            <person name="Baker S.E."/>
            <person name="Pomraning K.R."/>
        </authorList>
    </citation>
    <scope>NUCLEOTIDE SEQUENCE [LARGE SCALE GENOMIC DNA]</scope>
    <source>
        <strain evidence="2">CBS 10300</strain>
    </source>
</reference>
<proteinExistence type="predicted"/>
<name>A0ACC3TI24_9ASCO</name>
<sequence>MESAALERISDALLTIHNPQVSNGARRIAQEFLDAVRKEDDAPLWGYHLAIHDPPRPDQIRHFGLSLLDHAILQHYAAYDFSRQLALRNWVVELVTAIRPNDAYYIKEKLASLWVAVAKRSWGAQQEEWGDMDEVLVGLWNLNPAARELSITIFRTLFEDVFILDDPLAGKRSGVLSAQCIEILTDDAILQQTYQTRDQAIRSLRFGREGWLVRWSRLLGECLDRGADESETEGFAIKVLQCLKTCLLWAFPSAIREADLLNRISQALTINNVKVRTWATDCLHILFTRTFSDNEDFRAVIGAVFLPAGIATLSQVYASIKLEIDDLDEDSYILLKKMVEMIVGLGEYLSLSETNKNSLPPEIDLNGYLDLVFATTQHESLIISGLSLQFWCSLLRVEELASRPQVGALLPRLLELTADRIIRYERVEEPTATKKFLEIDFDSMPEVHAFLGNYRRFIDDIARLVVCRMPIDSLLWLDMRLDKFFSSWHGWHSPGSPAALQKDPQFLVAYAQFSMVDAALRGISRWKSWYQEPDKKKVLESLNPIIERFCDRMLSMSVTDPVLLRKQIQTLVQFAPLMKDVSQTMFRVLERVLQACTFEYPPNISDEDMELIRDLRNKCSTELNRLAYLMPNALMGIYSDLERIINEIIASNKLSDHEIVSFLSFLLVVSQRSDAPNKAECFAKLVDPVLNSWTDEATVTGLSQLPWFMERVGIVEIANYFRGRGVDAKTDLLATPMDDTGRQLKTRLKDQWAKLFPIRATRIFIQYTIEKLDHSSQDFQRLLALWKPRVQPILPHILQLLAQIEAYNNPENWDNLPLEVRSFVKDSCVERFWQVGISLQSRDEFVEENVKAAQTLRDFADSLGHMLRYTREYAFLALGSITQLESTMYEIPGIGATLWAALAGQPQGITLHAWKHLVAFVVRPVVKNCPPELREVFFPDFLPAVLTQLESVVGSRWEDLTIRGLMGQVEEDDALSEEMMDEYLLRQFSSVVDRFLIDLVGPLTVTGAAGTAENNGDDKAIDKSKIDLRSYVLTHPVVLGPFLTLCTRLFTVRDTRCSYSCALMLRQIIPFMIGRYTEVDDYLCDVVIPSCLTILADAYFADVAGEASYVLTMIYTVLRGEYDRPFRKMQEVLSGATPDDMIALERELASVKTLRQQRGVMLEFLTVLKAVPDGPEGEVARRIARVKKEREKERKNKHSWAVARKVAEQEAAVDNVLEEGGLANLFGNDD</sequence>